<evidence type="ECO:0000313" key="5">
    <source>
        <dbReference type="Proteomes" id="UP000186817"/>
    </source>
</evidence>
<sequence>MRVADSVAQVVHSARRMSASQGKPAPSLRAFNEARRNSHAGAKHGHGHRRNSRVVLIEDEAGGAAEKIERQRRMSVRPPTEEPKQRGSDAYTAGGLWSFDTAAWRIKEDGEICRDTMSGEFEKETAASRSKDGVPSWNGEANSFAAYEESALLWEQGLVYNKRYTAAPRLMAELTGAARHLVAGKSAEGLASPGGVRILLDYLRKSLGKPRVNEVTDLLGKYFKGTRRRTGESMNDYITRKSEAFLRVSQALRRVQPHYQRPKPSATSWESRGRRDSDLGSQWGPGTWSRQDTGGEEPPDGDDDVAADGVENENRGRRASDGSSSWSSSWQTWQAGWNNWGWNAYDWNSSYYQNPASSSWSWYSPSTTSFSSWTSIEALEDESLLPSFIQGWYLLTDAALDANERNLVTTALAGDFTPARVAQELRNQFAEAELKRRDHSRRGGQAYVGIHDEEDGTPPGDEFEWDSGDLPAEEADDDEVALLANIESETHQAWAAFQHARRTLKDARMRQHSNKLSRQYYKSNSSFKPSGSGDKTTNKDENIECLRCGRKGHRVANCPEKPLAARAETTATTSTSSYHQAPFVCFAEAEHLPNYDEAMVSQFMEVPESFVAFAEKGGDAESALATLPSTAEAIAAGFAVVDGGATKTIGSVSAIEALLACNVEKHGESRLRDLDRKNQPTFGFGNSTENQCLSTCKVGVTADGAQGSVQIHSLECGSGPILLSVDALRALGAVVDFRNDLMVLTELSNQKIIPLRRSAAGHQLLSLTDDLFKDALDASMPVLQLCIPLVPKPLCNMDRLSRPELILHLRALGEEAPEAWTKIEVQQRIAEIAEANPSLAATTSAKTDMQTWMSKLNKASRKKSELRTFCETELGLMVGDCDTIAVMQKKATSKILEVSEPQGCEPLGFGKHSQRTYSETFHYDRDYCEWVKATHREGSCCPRLARFARWLNNLDEAKTTPPLVHVPRPKARGAKSQAKTPTGSAEINPTSSSSSSQNAEPDARDHLLLQMAATIKDLQEEMSQIRAERPRKVTSNKE</sequence>
<dbReference type="InterPro" id="IPR036875">
    <property type="entry name" value="Znf_CCHC_sf"/>
</dbReference>
<proteinExistence type="predicted"/>
<organism evidence="4 5">
    <name type="scientific">Symbiodinium microadriaticum</name>
    <name type="common">Dinoflagellate</name>
    <name type="synonym">Zooxanthella microadriatica</name>
    <dbReference type="NCBI Taxonomy" id="2951"/>
    <lineage>
        <taxon>Eukaryota</taxon>
        <taxon>Sar</taxon>
        <taxon>Alveolata</taxon>
        <taxon>Dinophyceae</taxon>
        <taxon>Suessiales</taxon>
        <taxon>Symbiodiniaceae</taxon>
        <taxon>Symbiodinium</taxon>
    </lineage>
</organism>
<dbReference type="Proteomes" id="UP000186817">
    <property type="component" value="Unassembled WGS sequence"/>
</dbReference>
<evidence type="ECO:0000256" key="2">
    <source>
        <dbReference type="SAM" id="MobiDB-lite"/>
    </source>
</evidence>
<reference evidence="4 5" key="1">
    <citation type="submission" date="2016-02" db="EMBL/GenBank/DDBJ databases">
        <title>Genome analysis of coral dinoflagellate symbionts highlights evolutionary adaptations to a symbiotic lifestyle.</title>
        <authorList>
            <person name="Aranda M."/>
            <person name="Li Y."/>
            <person name="Liew Y.J."/>
            <person name="Baumgarten S."/>
            <person name="Simakov O."/>
            <person name="Wilson M."/>
            <person name="Piel J."/>
            <person name="Ashoor H."/>
            <person name="Bougouffa S."/>
            <person name="Bajic V.B."/>
            <person name="Ryu T."/>
            <person name="Ravasi T."/>
            <person name="Bayer T."/>
            <person name="Micklem G."/>
            <person name="Kim H."/>
            <person name="Bhak J."/>
            <person name="Lajeunesse T.C."/>
            <person name="Voolstra C.R."/>
        </authorList>
    </citation>
    <scope>NUCLEOTIDE SEQUENCE [LARGE SCALE GENOMIC DNA]</scope>
    <source>
        <strain evidence="4 5">CCMP2467</strain>
    </source>
</reference>
<evidence type="ECO:0000313" key="4">
    <source>
        <dbReference type="EMBL" id="OLQ01139.1"/>
    </source>
</evidence>
<feature type="region of interest" description="Disordered" evidence="2">
    <location>
        <begin position="256"/>
        <end position="328"/>
    </location>
</feature>
<dbReference type="GO" id="GO:0003676">
    <property type="term" value="F:nucleic acid binding"/>
    <property type="evidence" value="ECO:0007669"/>
    <property type="project" value="InterPro"/>
</dbReference>
<evidence type="ECO:0000256" key="1">
    <source>
        <dbReference type="PROSITE-ProRule" id="PRU00047"/>
    </source>
</evidence>
<feature type="compositionally biased region" description="Acidic residues" evidence="2">
    <location>
        <begin position="294"/>
        <end position="306"/>
    </location>
</feature>
<dbReference type="SUPFAM" id="SSF57756">
    <property type="entry name" value="Retrovirus zinc finger-like domains"/>
    <property type="match status" value="1"/>
</dbReference>
<feature type="region of interest" description="Disordered" evidence="2">
    <location>
        <begin position="505"/>
        <end position="539"/>
    </location>
</feature>
<dbReference type="InterPro" id="IPR001878">
    <property type="entry name" value="Znf_CCHC"/>
</dbReference>
<dbReference type="OrthoDB" id="421367at2759"/>
<dbReference type="PROSITE" id="PS50158">
    <property type="entry name" value="ZF_CCHC"/>
    <property type="match status" value="1"/>
</dbReference>
<dbReference type="AlphaFoldDB" id="A0A1Q9E170"/>
<keyword evidence="5" id="KW-1185">Reference proteome</keyword>
<keyword evidence="1" id="KW-0863">Zinc-finger</keyword>
<protein>
    <recommendedName>
        <fullName evidence="3">CCHC-type domain-containing protein</fullName>
    </recommendedName>
</protein>
<dbReference type="EMBL" id="LSRX01000304">
    <property type="protein sequence ID" value="OLQ01139.1"/>
    <property type="molecule type" value="Genomic_DNA"/>
</dbReference>
<gene>
    <name evidence="4" type="ORF">AK812_SmicGene16162</name>
</gene>
<keyword evidence="1" id="KW-0862">Zinc</keyword>
<comment type="caution">
    <text evidence="4">The sequence shown here is derived from an EMBL/GenBank/DDBJ whole genome shotgun (WGS) entry which is preliminary data.</text>
</comment>
<accession>A0A1Q9E170</accession>
<evidence type="ECO:0000259" key="3">
    <source>
        <dbReference type="PROSITE" id="PS50158"/>
    </source>
</evidence>
<feature type="compositionally biased region" description="Polar residues" evidence="2">
    <location>
        <begin position="977"/>
        <end position="990"/>
    </location>
</feature>
<feature type="region of interest" description="Disordered" evidence="2">
    <location>
        <begin position="1"/>
        <end position="27"/>
    </location>
</feature>
<dbReference type="GO" id="GO:0008270">
    <property type="term" value="F:zinc ion binding"/>
    <property type="evidence" value="ECO:0007669"/>
    <property type="project" value="UniProtKB-KW"/>
</dbReference>
<name>A0A1Q9E170_SYMMI</name>
<feature type="region of interest" description="Disordered" evidence="2">
    <location>
        <begin position="959"/>
        <end position="1008"/>
    </location>
</feature>
<feature type="compositionally biased region" description="Polar residues" evidence="2">
    <location>
        <begin position="516"/>
        <end position="535"/>
    </location>
</feature>
<feature type="region of interest" description="Disordered" evidence="2">
    <location>
        <begin position="449"/>
        <end position="471"/>
    </location>
</feature>
<keyword evidence="1" id="KW-0479">Metal-binding</keyword>
<feature type="domain" description="CCHC-type" evidence="3">
    <location>
        <begin position="545"/>
        <end position="560"/>
    </location>
</feature>
<feature type="compositionally biased region" description="Acidic residues" evidence="2">
    <location>
        <begin position="452"/>
        <end position="471"/>
    </location>
</feature>
<feature type="region of interest" description="Disordered" evidence="2">
    <location>
        <begin position="62"/>
        <end position="92"/>
    </location>
</feature>